<comment type="caution">
    <text evidence="3">The sequence shown here is derived from an EMBL/GenBank/DDBJ whole genome shotgun (WGS) entry which is preliminary data.</text>
</comment>
<name>A0ABS0VY13_9CORY</name>
<accession>A0ABS0VY13</accession>
<proteinExistence type="predicted"/>
<organism evidence="3 4">
    <name type="scientific">Corynebacterium marambiense</name>
    <dbReference type="NCBI Taxonomy" id="2765364"/>
    <lineage>
        <taxon>Bacteria</taxon>
        <taxon>Bacillati</taxon>
        <taxon>Actinomycetota</taxon>
        <taxon>Actinomycetes</taxon>
        <taxon>Mycobacteriales</taxon>
        <taxon>Corynebacteriaceae</taxon>
        <taxon>Corynebacterium</taxon>
    </lineage>
</organism>
<dbReference type="RefSeq" id="WP_198737103.1">
    <property type="nucleotide sequence ID" value="NZ_JAEIOT010000016.1"/>
</dbReference>
<protein>
    <recommendedName>
        <fullName evidence="5">Integral membrane protein</fullName>
    </recommendedName>
</protein>
<feature type="transmembrane region" description="Helical" evidence="2">
    <location>
        <begin position="74"/>
        <end position="98"/>
    </location>
</feature>
<dbReference type="EMBL" id="JAEIOT010000016">
    <property type="protein sequence ID" value="MBI9001637.1"/>
    <property type="molecule type" value="Genomic_DNA"/>
</dbReference>
<evidence type="ECO:0000256" key="1">
    <source>
        <dbReference type="SAM" id="MobiDB-lite"/>
    </source>
</evidence>
<dbReference type="Proteomes" id="UP000625574">
    <property type="component" value="Unassembled WGS sequence"/>
</dbReference>
<evidence type="ECO:0000313" key="3">
    <source>
        <dbReference type="EMBL" id="MBI9001637.1"/>
    </source>
</evidence>
<feature type="transmembrane region" description="Helical" evidence="2">
    <location>
        <begin position="34"/>
        <end position="54"/>
    </location>
</feature>
<reference evidence="3 4" key="1">
    <citation type="submission" date="2020-12" db="EMBL/GenBank/DDBJ databases">
        <title>Genome public.</title>
        <authorList>
            <person name="Sun Q."/>
        </authorList>
    </citation>
    <scope>NUCLEOTIDE SEQUENCE [LARGE SCALE GENOMIC DNA]</scope>
    <source>
        <strain evidence="3 4">CCM 8864</strain>
    </source>
</reference>
<keyword evidence="2" id="KW-0472">Membrane</keyword>
<feature type="region of interest" description="Disordered" evidence="1">
    <location>
        <begin position="1"/>
        <end position="28"/>
    </location>
</feature>
<evidence type="ECO:0008006" key="5">
    <source>
        <dbReference type="Google" id="ProtNLM"/>
    </source>
</evidence>
<feature type="transmembrane region" description="Helical" evidence="2">
    <location>
        <begin position="119"/>
        <end position="145"/>
    </location>
</feature>
<evidence type="ECO:0000313" key="4">
    <source>
        <dbReference type="Proteomes" id="UP000625574"/>
    </source>
</evidence>
<sequence length="160" mass="16927">MTDSYRDVPSSSSVSPETGDQTESQKPPADIRRAGVLGICESLVGLAYAVFLIFREITGQHDYGTVTSDGSENAFVGYGTAAFFIAVFGTVAAAGFALRRGRRWGRGPVVILQMLLLPVSWYIASAGLIVPAVIVAVCALLGLYLTFNGRSLSWAAGVFS</sequence>
<keyword evidence="2" id="KW-1133">Transmembrane helix</keyword>
<keyword evidence="4" id="KW-1185">Reference proteome</keyword>
<gene>
    <name evidence="3" type="ORF">JDV76_11810</name>
</gene>
<evidence type="ECO:0000256" key="2">
    <source>
        <dbReference type="SAM" id="Phobius"/>
    </source>
</evidence>
<keyword evidence="2" id="KW-0812">Transmembrane</keyword>